<dbReference type="InterPro" id="IPR050345">
    <property type="entry name" value="Aliph_Amidase/BUP"/>
</dbReference>
<name>A0ABW1DDW1_9DEIO</name>
<keyword evidence="4" id="KW-1185">Reference proteome</keyword>
<evidence type="ECO:0000259" key="2">
    <source>
        <dbReference type="PROSITE" id="PS50263"/>
    </source>
</evidence>
<dbReference type="InterPro" id="IPR036526">
    <property type="entry name" value="C-N_Hydrolase_sf"/>
</dbReference>
<dbReference type="Pfam" id="PF00795">
    <property type="entry name" value="CN_hydrolase"/>
    <property type="match status" value="1"/>
</dbReference>
<dbReference type="GO" id="GO:0016787">
    <property type="term" value="F:hydrolase activity"/>
    <property type="evidence" value="ECO:0007669"/>
    <property type="project" value="UniProtKB-KW"/>
</dbReference>
<dbReference type="RefSeq" id="WP_380045248.1">
    <property type="nucleotide sequence ID" value="NZ_JBHSOH010000002.1"/>
</dbReference>
<dbReference type="SUPFAM" id="SSF56317">
    <property type="entry name" value="Carbon-nitrogen hydrolase"/>
    <property type="match status" value="1"/>
</dbReference>
<gene>
    <name evidence="3" type="ORF">ACFPQ6_00675</name>
</gene>
<reference evidence="4" key="1">
    <citation type="journal article" date="2019" name="Int. J. Syst. Evol. Microbiol.">
        <title>The Global Catalogue of Microorganisms (GCM) 10K type strain sequencing project: providing services to taxonomists for standard genome sequencing and annotation.</title>
        <authorList>
            <consortium name="The Broad Institute Genomics Platform"/>
            <consortium name="The Broad Institute Genome Sequencing Center for Infectious Disease"/>
            <person name="Wu L."/>
            <person name="Ma J."/>
        </authorList>
    </citation>
    <scope>NUCLEOTIDE SEQUENCE [LARGE SCALE GENOMIC DNA]</scope>
    <source>
        <strain evidence="4">CGMCC 1.15053</strain>
    </source>
</reference>
<accession>A0ABW1DDW1</accession>
<dbReference type="CDD" id="cd07197">
    <property type="entry name" value="nitrilase"/>
    <property type="match status" value="1"/>
</dbReference>
<dbReference type="EMBL" id="JBHSOH010000002">
    <property type="protein sequence ID" value="MFC5846811.1"/>
    <property type="molecule type" value="Genomic_DNA"/>
</dbReference>
<dbReference type="InterPro" id="IPR003010">
    <property type="entry name" value="C-N_Hydrolase"/>
</dbReference>
<dbReference type="PANTHER" id="PTHR43674:SF2">
    <property type="entry name" value="BETA-UREIDOPROPIONASE"/>
    <property type="match status" value="1"/>
</dbReference>
<dbReference type="Proteomes" id="UP001595979">
    <property type="component" value="Unassembled WGS sequence"/>
</dbReference>
<comment type="caution">
    <text evidence="3">The sequence shown here is derived from an EMBL/GenBank/DDBJ whole genome shotgun (WGS) entry which is preliminary data.</text>
</comment>
<dbReference type="PROSITE" id="PS50263">
    <property type="entry name" value="CN_HYDROLASE"/>
    <property type="match status" value="1"/>
</dbReference>
<evidence type="ECO:0000313" key="4">
    <source>
        <dbReference type="Proteomes" id="UP001595979"/>
    </source>
</evidence>
<dbReference type="Gene3D" id="3.60.110.10">
    <property type="entry name" value="Carbon-nitrogen hydrolase"/>
    <property type="match status" value="1"/>
</dbReference>
<keyword evidence="1 3" id="KW-0378">Hydrolase</keyword>
<dbReference type="PANTHER" id="PTHR43674">
    <property type="entry name" value="NITRILASE C965.09-RELATED"/>
    <property type="match status" value="1"/>
</dbReference>
<proteinExistence type="predicted"/>
<organism evidence="3 4">
    <name type="scientific">Deinococcus petrolearius</name>
    <dbReference type="NCBI Taxonomy" id="1751295"/>
    <lineage>
        <taxon>Bacteria</taxon>
        <taxon>Thermotogati</taxon>
        <taxon>Deinococcota</taxon>
        <taxon>Deinococci</taxon>
        <taxon>Deinococcales</taxon>
        <taxon>Deinococcaceae</taxon>
        <taxon>Deinococcus</taxon>
    </lineage>
</organism>
<evidence type="ECO:0000256" key="1">
    <source>
        <dbReference type="ARBA" id="ARBA00022801"/>
    </source>
</evidence>
<feature type="domain" description="CN hydrolase" evidence="2">
    <location>
        <begin position="10"/>
        <end position="241"/>
    </location>
</feature>
<sequence length="294" mass="31195">MTARATPRALPVAAVQAPPLAPGAGVAAFAADVTALRAAFPQTRLAVYPELHLNPESGEGLQEAAEPLTGPRVRALRELAGDLGLWLVPGSVAERGPQGQLFNTALLLSPEGELTASYRKIFPWRPYEPFDPGTAFTVAELPGVGRLGFSICFDAWFPEVARHLAWMGAEVIVNVVRTTTCDRAQEVVLARATAITNQVFVLSVNAAGPLGTGQSLIVDPEGLVRASVPGAEAAVLTDVLGLDHVERVRTYGTAGLTRVWSQFRPGDPPLPLPLYGGRIDPARWNRTGADEPTT</sequence>
<evidence type="ECO:0000313" key="3">
    <source>
        <dbReference type="EMBL" id="MFC5846811.1"/>
    </source>
</evidence>
<protein>
    <submittedName>
        <fullName evidence="3">Carbon-nitrogen hydrolase family protein</fullName>
    </submittedName>
</protein>